<feature type="domain" description="BTB" evidence="1">
    <location>
        <begin position="34"/>
        <end position="99"/>
    </location>
</feature>
<organism evidence="2 3">
    <name type="scientific">Zasmidium cellare ATCC 36951</name>
    <dbReference type="NCBI Taxonomy" id="1080233"/>
    <lineage>
        <taxon>Eukaryota</taxon>
        <taxon>Fungi</taxon>
        <taxon>Dikarya</taxon>
        <taxon>Ascomycota</taxon>
        <taxon>Pezizomycotina</taxon>
        <taxon>Dothideomycetes</taxon>
        <taxon>Dothideomycetidae</taxon>
        <taxon>Mycosphaerellales</taxon>
        <taxon>Mycosphaerellaceae</taxon>
        <taxon>Zasmidium</taxon>
    </lineage>
</organism>
<dbReference type="Pfam" id="PF00651">
    <property type="entry name" value="BTB"/>
    <property type="match status" value="1"/>
</dbReference>
<dbReference type="EMBL" id="ML993587">
    <property type="protein sequence ID" value="KAF2169736.1"/>
    <property type="molecule type" value="Genomic_DNA"/>
</dbReference>
<evidence type="ECO:0000259" key="1">
    <source>
        <dbReference type="PROSITE" id="PS50097"/>
    </source>
</evidence>
<dbReference type="AlphaFoldDB" id="A0A6A6CW57"/>
<keyword evidence="3" id="KW-1185">Reference proteome</keyword>
<dbReference type="PANTHER" id="PTHR47843">
    <property type="entry name" value="BTB DOMAIN-CONTAINING PROTEIN-RELATED"/>
    <property type="match status" value="1"/>
</dbReference>
<dbReference type="InterPro" id="IPR011333">
    <property type="entry name" value="SKP1/BTB/POZ_sf"/>
</dbReference>
<name>A0A6A6CW57_ZASCE</name>
<dbReference type="Gene3D" id="3.30.710.10">
    <property type="entry name" value="Potassium Channel Kv1.1, Chain A"/>
    <property type="match status" value="1"/>
</dbReference>
<dbReference type="CDD" id="cd18186">
    <property type="entry name" value="BTB_POZ_ZBTB_KLHL-like"/>
    <property type="match status" value="1"/>
</dbReference>
<dbReference type="GeneID" id="54565299"/>
<dbReference type="Proteomes" id="UP000799537">
    <property type="component" value="Unassembled WGS sequence"/>
</dbReference>
<gene>
    <name evidence="2" type="ORF">M409DRAFT_52243</name>
</gene>
<dbReference type="RefSeq" id="XP_033670625.1">
    <property type="nucleotide sequence ID" value="XM_033812027.1"/>
</dbReference>
<evidence type="ECO:0000313" key="3">
    <source>
        <dbReference type="Proteomes" id="UP000799537"/>
    </source>
</evidence>
<accession>A0A6A6CW57</accession>
<sequence>MSSWPPGLDQMPGVTSDDSFSIRLRNAFDSGSYSDLTVICKQRKWKVHRMQLVQHSPVFEAMVKGLSKGEATLELKDDDPDAVNHMLRYMYHFCYNFSRERTTIVENMRVHKVANKYQIPGLAKEAWFRYGISMVVMPLAEFITGVKEAYGADGYDEFRKSFL</sequence>
<reference evidence="2" key="1">
    <citation type="journal article" date="2020" name="Stud. Mycol.">
        <title>101 Dothideomycetes genomes: a test case for predicting lifestyles and emergence of pathogens.</title>
        <authorList>
            <person name="Haridas S."/>
            <person name="Albert R."/>
            <person name="Binder M."/>
            <person name="Bloem J."/>
            <person name="Labutti K."/>
            <person name="Salamov A."/>
            <person name="Andreopoulos B."/>
            <person name="Baker S."/>
            <person name="Barry K."/>
            <person name="Bills G."/>
            <person name="Bluhm B."/>
            <person name="Cannon C."/>
            <person name="Castanera R."/>
            <person name="Culley D."/>
            <person name="Daum C."/>
            <person name="Ezra D."/>
            <person name="Gonzalez J."/>
            <person name="Henrissat B."/>
            <person name="Kuo A."/>
            <person name="Liang C."/>
            <person name="Lipzen A."/>
            <person name="Lutzoni F."/>
            <person name="Magnuson J."/>
            <person name="Mondo S."/>
            <person name="Nolan M."/>
            <person name="Ohm R."/>
            <person name="Pangilinan J."/>
            <person name="Park H.-J."/>
            <person name="Ramirez L."/>
            <person name="Alfaro M."/>
            <person name="Sun H."/>
            <person name="Tritt A."/>
            <person name="Yoshinaga Y."/>
            <person name="Zwiers L.-H."/>
            <person name="Turgeon B."/>
            <person name="Goodwin S."/>
            <person name="Spatafora J."/>
            <person name="Crous P."/>
            <person name="Grigoriev I."/>
        </authorList>
    </citation>
    <scope>NUCLEOTIDE SEQUENCE</scope>
    <source>
        <strain evidence="2">ATCC 36951</strain>
    </source>
</reference>
<dbReference type="InterPro" id="IPR000210">
    <property type="entry name" value="BTB/POZ_dom"/>
</dbReference>
<proteinExistence type="predicted"/>
<evidence type="ECO:0000313" key="2">
    <source>
        <dbReference type="EMBL" id="KAF2169736.1"/>
    </source>
</evidence>
<dbReference type="PROSITE" id="PS50097">
    <property type="entry name" value="BTB"/>
    <property type="match status" value="1"/>
</dbReference>
<protein>
    <recommendedName>
        <fullName evidence="1">BTB domain-containing protein</fullName>
    </recommendedName>
</protein>
<dbReference type="PANTHER" id="PTHR47843:SF5">
    <property type="entry name" value="BTB_POZ DOMAIN PROTEIN"/>
    <property type="match status" value="1"/>
</dbReference>
<dbReference type="SUPFAM" id="SSF54695">
    <property type="entry name" value="POZ domain"/>
    <property type="match status" value="1"/>
</dbReference>
<dbReference type="SMART" id="SM00225">
    <property type="entry name" value="BTB"/>
    <property type="match status" value="1"/>
</dbReference>
<dbReference type="OrthoDB" id="3645966at2759"/>